<comment type="caution">
    <text evidence="1">The sequence shown here is derived from an EMBL/GenBank/DDBJ whole genome shotgun (WGS) entry which is preliminary data.</text>
</comment>
<proteinExistence type="predicted"/>
<dbReference type="Proteomes" id="UP001206483">
    <property type="component" value="Unassembled WGS sequence"/>
</dbReference>
<reference evidence="1 2" key="1">
    <citation type="submission" date="2022-06" db="EMBL/GenBank/DDBJ databases">
        <title>Sequencing the genomes of 1000 actinobacteria strains.</title>
        <authorList>
            <person name="Klenk H.-P."/>
        </authorList>
    </citation>
    <scope>NUCLEOTIDE SEQUENCE [LARGE SCALE GENOMIC DNA]</scope>
    <source>
        <strain evidence="1 2">DSM 41656</strain>
    </source>
</reference>
<dbReference type="EMBL" id="JAMZDX010000007">
    <property type="protein sequence ID" value="MCP2313401.1"/>
    <property type="molecule type" value="Genomic_DNA"/>
</dbReference>
<sequence length="212" mass="22176">MSRTVGSEHRAFLGELAELVRLARTALEGATSALTEPDGAADGVVTAEKALSELCGRIEEDAADTPPEPVAVVAGVHVGSEVEWLALLARRLLEIAWARQGSQPFPERVLAPLSGLAEAAVGLVGRAADVLTEGTPEGVADLLSDLHEAGLRQRLLYDLLLADPPPVGSAETAELTLLSCHYRQCAEHAAAIARPVVVFADAGVRTRPGDEP</sequence>
<evidence type="ECO:0000313" key="1">
    <source>
        <dbReference type="EMBL" id="MCP2313401.1"/>
    </source>
</evidence>
<organism evidence="1 2">
    <name type="scientific">Kitasatospora paracochleata</name>
    <dbReference type="NCBI Taxonomy" id="58354"/>
    <lineage>
        <taxon>Bacteria</taxon>
        <taxon>Bacillati</taxon>
        <taxon>Actinomycetota</taxon>
        <taxon>Actinomycetes</taxon>
        <taxon>Kitasatosporales</taxon>
        <taxon>Streptomycetaceae</taxon>
        <taxon>Kitasatospora</taxon>
    </lineage>
</organism>
<dbReference type="Gene3D" id="1.20.58.220">
    <property type="entry name" value="Phosphate transport system protein phou homolog 2, domain 2"/>
    <property type="match status" value="1"/>
</dbReference>
<dbReference type="InterPro" id="IPR038078">
    <property type="entry name" value="PhoU-like_sf"/>
</dbReference>
<dbReference type="SUPFAM" id="SSF109755">
    <property type="entry name" value="PhoU-like"/>
    <property type="match status" value="1"/>
</dbReference>
<gene>
    <name evidence="1" type="ORF">FHR36_006600</name>
</gene>
<evidence type="ECO:0000313" key="2">
    <source>
        <dbReference type="Proteomes" id="UP001206483"/>
    </source>
</evidence>
<keyword evidence="2" id="KW-1185">Reference proteome</keyword>
<dbReference type="RefSeq" id="WP_253803306.1">
    <property type="nucleotide sequence ID" value="NZ_BAAAUB010000006.1"/>
</dbReference>
<accession>A0ABT1J7I8</accession>
<name>A0ABT1J7I8_9ACTN</name>
<protein>
    <submittedName>
        <fullName evidence="1">Uncharacterized protein</fullName>
    </submittedName>
</protein>